<evidence type="ECO:0000256" key="2">
    <source>
        <dbReference type="ARBA" id="ARBA00018953"/>
    </source>
</evidence>
<protein>
    <recommendedName>
        <fullName evidence="2 6">Malonyl CoA-acyl carrier protein transacylase</fullName>
        <ecNumber evidence="1 6">2.3.1.39</ecNumber>
    </recommendedName>
</protein>
<feature type="domain" description="Malonyl-CoA:ACP transacylase (MAT)" evidence="8">
    <location>
        <begin position="6"/>
        <end position="285"/>
    </location>
</feature>
<dbReference type="PIRSF" id="PIRSF000446">
    <property type="entry name" value="Mct"/>
    <property type="match status" value="1"/>
</dbReference>
<dbReference type="NCBIfam" id="TIGR00128">
    <property type="entry name" value="fabD"/>
    <property type="match status" value="1"/>
</dbReference>
<dbReference type="InterPro" id="IPR050858">
    <property type="entry name" value="Mal-CoA-ACP_Trans/PKS_FabD"/>
</dbReference>
<comment type="similarity">
    <text evidence="6">Belongs to the fabD family.</text>
</comment>
<feature type="active site" evidence="7">
    <location>
        <position position="200"/>
    </location>
</feature>
<proteinExistence type="inferred from homology"/>
<organism evidence="9 10">
    <name type="scientific">Helicobacter ganmani</name>
    <dbReference type="NCBI Taxonomy" id="60246"/>
    <lineage>
        <taxon>Bacteria</taxon>
        <taxon>Pseudomonadati</taxon>
        <taxon>Campylobacterota</taxon>
        <taxon>Epsilonproteobacteria</taxon>
        <taxon>Campylobacterales</taxon>
        <taxon>Helicobacteraceae</taxon>
        <taxon>Helicobacter</taxon>
    </lineage>
</organism>
<reference evidence="9 10" key="1">
    <citation type="submission" date="2018-04" db="EMBL/GenBank/DDBJ databases">
        <title>Novel Campyloabacter and Helicobacter Species and Strains.</title>
        <authorList>
            <person name="Mannion A.J."/>
            <person name="Shen Z."/>
            <person name="Fox J.G."/>
        </authorList>
    </citation>
    <scope>NUCLEOTIDE SEQUENCE [LARGE SCALE GENOMIC DNA]</scope>
    <source>
        <strain evidence="9 10">MIT 99-5101</strain>
    </source>
</reference>
<dbReference type="SUPFAM" id="SSF52151">
    <property type="entry name" value="FabD/lysophospholipase-like"/>
    <property type="match status" value="1"/>
</dbReference>
<accession>A0A3D8IDG2</accession>
<evidence type="ECO:0000256" key="1">
    <source>
        <dbReference type="ARBA" id="ARBA00013258"/>
    </source>
</evidence>
<comment type="caution">
    <text evidence="9">The sequence shown here is derived from an EMBL/GenBank/DDBJ whole genome shotgun (WGS) entry which is preliminary data.</text>
</comment>
<evidence type="ECO:0000313" key="10">
    <source>
        <dbReference type="Proteomes" id="UP000256650"/>
    </source>
</evidence>
<keyword evidence="10" id="KW-1185">Reference proteome</keyword>
<dbReference type="GO" id="GO:0005829">
    <property type="term" value="C:cytosol"/>
    <property type="evidence" value="ECO:0007669"/>
    <property type="project" value="TreeGrafter"/>
</dbReference>
<dbReference type="GO" id="GO:0004314">
    <property type="term" value="F:[acyl-carrier-protein] S-malonyltransferase activity"/>
    <property type="evidence" value="ECO:0007669"/>
    <property type="project" value="UniProtKB-EC"/>
</dbReference>
<dbReference type="PANTHER" id="PTHR42681">
    <property type="entry name" value="MALONYL-COA-ACYL CARRIER PROTEIN TRANSACYLASE, MITOCHONDRIAL"/>
    <property type="match status" value="1"/>
</dbReference>
<dbReference type="Gene3D" id="3.30.70.250">
    <property type="entry name" value="Malonyl-CoA ACP transacylase, ACP-binding"/>
    <property type="match status" value="1"/>
</dbReference>
<dbReference type="InterPro" id="IPR016035">
    <property type="entry name" value="Acyl_Trfase/lysoPLipase"/>
</dbReference>
<evidence type="ECO:0000256" key="7">
    <source>
        <dbReference type="PIRSR" id="PIRSR000446-1"/>
    </source>
</evidence>
<evidence type="ECO:0000259" key="8">
    <source>
        <dbReference type="SMART" id="SM00827"/>
    </source>
</evidence>
<evidence type="ECO:0000256" key="4">
    <source>
        <dbReference type="ARBA" id="ARBA00023315"/>
    </source>
</evidence>
<dbReference type="OrthoDB" id="9808564at2"/>
<comment type="catalytic activity">
    <reaction evidence="5 6">
        <text>holo-[ACP] + malonyl-CoA = malonyl-[ACP] + CoA</text>
        <dbReference type="Rhea" id="RHEA:41792"/>
        <dbReference type="Rhea" id="RHEA-COMP:9623"/>
        <dbReference type="Rhea" id="RHEA-COMP:9685"/>
        <dbReference type="ChEBI" id="CHEBI:57287"/>
        <dbReference type="ChEBI" id="CHEBI:57384"/>
        <dbReference type="ChEBI" id="CHEBI:64479"/>
        <dbReference type="ChEBI" id="CHEBI:78449"/>
        <dbReference type="EC" id="2.3.1.39"/>
    </reaction>
</comment>
<dbReference type="InterPro" id="IPR014043">
    <property type="entry name" value="Acyl_transferase_dom"/>
</dbReference>
<gene>
    <name evidence="9" type="primary">fabD</name>
    <name evidence="9" type="ORF">CQA43_03790</name>
</gene>
<feature type="active site" evidence="7">
    <location>
        <position position="90"/>
    </location>
</feature>
<dbReference type="InterPro" id="IPR024925">
    <property type="entry name" value="Malonyl_CoA-ACP_transAc"/>
</dbReference>
<evidence type="ECO:0000256" key="6">
    <source>
        <dbReference type="PIRNR" id="PIRNR000446"/>
    </source>
</evidence>
<dbReference type="Proteomes" id="UP000256650">
    <property type="component" value="Unassembled WGS sequence"/>
</dbReference>
<keyword evidence="4 6" id="KW-0012">Acyltransferase</keyword>
<dbReference type="InterPro" id="IPR004410">
    <property type="entry name" value="Malonyl_CoA-ACP_transAc_FabD"/>
</dbReference>
<dbReference type="Gene3D" id="3.40.366.10">
    <property type="entry name" value="Malonyl-Coenzyme A Acyl Carrier Protein, domain 2"/>
    <property type="match status" value="1"/>
</dbReference>
<name>A0A3D8IDG2_9HELI</name>
<dbReference type="EC" id="2.3.1.39" evidence="1 6"/>
<dbReference type="PANTHER" id="PTHR42681:SF1">
    <property type="entry name" value="MALONYL-COA-ACYL CARRIER PROTEIN TRANSACYLASE, MITOCHONDRIAL"/>
    <property type="match status" value="1"/>
</dbReference>
<dbReference type="GO" id="GO:0006633">
    <property type="term" value="P:fatty acid biosynthetic process"/>
    <property type="evidence" value="ECO:0007669"/>
    <property type="project" value="TreeGrafter"/>
</dbReference>
<dbReference type="InterPro" id="IPR001227">
    <property type="entry name" value="Ac_transferase_dom_sf"/>
</dbReference>
<dbReference type="AlphaFoldDB" id="A0A3D8IDG2"/>
<evidence type="ECO:0000256" key="3">
    <source>
        <dbReference type="ARBA" id="ARBA00022679"/>
    </source>
</evidence>
<dbReference type="EMBL" id="NXLS01000003">
    <property type="protein sequence ID" value="RDU63263.1"/>
    <property type="molecule type" value="Genomic_DNA"/>
</dbReference>
<dbReference type="InterPro" id="IPR016036">
    <property type="entry name" value="Malonyl_transacylase_ACP-bd"/>
</dbReference>
<evidence type="ECO:0000313" key="9">
    <source>
        <dbReference type="EMBL" id="RDU63263.1"/>
    </source>
</evidence>
<dbReference type="RefSeq" id="WP_115551293.1">
    <property type="nucleotide sequence ID" value="NZ_CAONBV010000017.1"/>
</dbReference>
<dbReference type="SMART" id="SM00827">
    <property type="entry name" value="PKS_AT"/>
    <property type="match status" value="1"/>
</dbReference>
<dbReference type="GeneID" id="82535404"/>
<dbReference type="Pfam" id="PF00698">
    <property type="entry name" value="Acyl_transf_1"/>
    <property type="match status" value="1"/>
</dbReference>
<sequence length="306" mass="33610">MSKALIFPGQGSQSIGMGKDLFENSTEVKRYFEQASEILKEDMIKLCFEENEKLNLTQYTQPAILLVSYSVFSLILPKIKDKISFGLGHSLGEFSALCASGALSFEQAISLVSKRGYLMEESCKSKAAGMMVVLGLEDNILEEFCAKKRNRGLKVWCANYNGDGQMVLAGSREDLSTLEVEIKGLGAKRALMLPMSVASHCPILEGMCADFRVLLEEALGDSFAFPIISNVNAKPYGSKAQALDLLAKQLVSPVLYKQSIRGNDAEIEGFIECGGNVLKGLNKRLSQKETISLQTYAEIQDFLQKD</sequence>
<keyword evidence="3 6" id="KW-0808">Transferase</keyword>
<dbReference type="SUPFAM" id="SSF55048">
    <property type="entry name" value="Probable ACP-binding domain of malonyl-CoA ACP transacylase"/>
    <property type="match status" value="1"/>
</dbReference>
<evidence type="ECO:0000256" key="5">
    <source>
        <dbReference type="ARBA" id="ARBA00048462"/>
    </source>
</evidence>